<evidence type="ECO:0000256" key="12">
    <source>
        <dbReference type="ARBA" id="ARBA00023136"/>
    </source>
</evidence>
<evidence type="ECO:0000256" key="7">
    <source>
        <dbReference type="ARBA" id="ARBA00022801"/>
    </source>
</evidence>
<dbReference type="Gene3D" id="3.40.630.30">
    <property type="match status" value="1"/>
</dbReference>
<name>A0AAV1QZB9_9ROSI</name>
<dbReference type="InterPro" id="IPR016181">
    <property type="entry name" value="Acyl_CoA_acyltransferase"/>
</dbReference>
<dbReference type="FunFam" id="3.40.630.10:FF:000008">
    <property type="entry name" value="Endoplasmic reticulum metallopeptidase 1"/>
    <property type="match status" value="1"/>
</dbReference>
<feature type="transmembrane region" description="Helical" evidence="15">
    <location>
        <begin position="51"/>
        <end position="69"/>
    </location>
</feature>
<dbReference type="CDD" id="cd04301">
    <property type="entry name" value="NAT_SF"/>
    <property type="match status" value="1"/>
</dbReference>
<dbReference type="PROSITE" id="PS51186">
    <property type="entry name" value="GNAT"/>
    <property type="match status" value="1"/>
</dbReference>
<comment type="subcellular location">
    <subcellularLocation>
        <location evidence="2">Endoplasmic reticulum membrane</location>
        <topology evidence="2">Multi-pass membrane protein</topology>
    </subcellularLocation>
</comment>
<dbReference type="InterPro" id="IPR048024">
    <property type="entry name" value="Fxna-like_M28_dom"/>
</dbReference>
<dbReference type="InterPro" id="IPR007484">
    <property type="entry name" value="Peptidase_M28"/>
</dbReference>
<keyword evidence="6" id="KW-0479">Metal-binding</keyword>
<dbReference type="Proteomes" id="UP001314170">
    <property type="component" value="Unassembled WGS sequence"/>
</dbReference>
<evidence type="ECO:0000256" key="6">
    <source>
        <dbReference type="ARBA" id="ARBA00022723"/>
    </source>
</evidence>
<evidence type="ECO:0000313" key="17">
    <source>
        <dbReference type="EMBL" id="CAK7325464.1"/>
    </source>
</evidence>
<dbReference type="GO" id="GO:0008237">
    <property type="term" value="F:metallopeptidase activity"/>
    <property type="evidence" value="ECO:0007669"/>
    <property type="project" value="UniProtKB-KW"/>
</dbReference>
<feature type="region of interest" description="Disordered" evidence="14">
    <location>
        <begin position="1"/>
        <end position="30"/>
    </location>
</feature>
<evidence type="ECO:0000256" key="11">
    <source>
        <dbReference type="ARBA" id="ARBA00023049"/>
    </source>
</evidence>
<sequence length="1163" mass="127385">MRKRLETSSSSNSKRPEASSSLNSERPPNVNNRIGASSLISSIKSTRSGSVWLVLSAVIIYSCYSVHYYQFENLPLPLTAEHAGKRGFSEIQALKHVKALTEFGPHPVGSDSLDLALQYVLEEVGKIKKNAYYEVDVEVDFFHAKAGANQMTSGLFMGKTLVYADLKHVVLRILPKFLANEAADNTILVSSHIDTVFSTGGAGDCSSCVAVMLELARGISQWAHGFKNGVIFLFNTGEEEGLNGAHSFITQHPWSKTIRLAVDLEAMGVGGKSSIFQAGPHPWAITNFASVAKYPSGHIIGQDLFSSGAIKSATDFQVYQEVAGLSGLDFAFTDNGAVYHTKNDKLDLLKSGSLQHLGENMLAFLLHIGPSPHLPKGKAMDKEEKTGQDTAIFFDILGTYMIVYSQHFASMLHNSVILQSLLIWAASLFMGGSPAAISLGLSCLSAILMWLFSISFSVLVALVLPRISSSPVPYVANPLLVLGLFAAPALLGALTGQHLGYLILKKYLSNVYSKRKELSSAIIADLIKLEAERWLYKAGVVQWLVLLIVGNYYKIGSSYLALFWLIPPAFAYGLLEATLTPARLPRPLKLATLLMGLAVPVVISAGSFIRLTGTVIGIMVRFDRNPGGTPEWLGNVMISTFIAVIICLTFVYILSYVHLSGAKTSIILALSVLFGLSLILVLSGTIPPFTEDTARAVNVVHVVDASGRYGEKQDHSSYISLFSATHGKLEKEIEQIKEGFTCGRDKQGGERITRVSIDTKSSMRWSLAINTKEIGDFILKGNSEELIPSGNKSSVDGWHHIQFSGGKESPRKFELVLFWLEKTTHSPDNLERTIQDQRPLLKLRTDADRLTPKAERVIEKLPTWCSPFGKSTSPLTLAFLSSLPVKWIETVGNYVALLRLPKMLLQLMVLADLASKVTWHDNKLSGGLNPALISKGLCKASQVVELFPTVSPEIVVREARIEDCWEVAETHCSSFFPDYSFPLDFVLRVDRLVAMLSGFTIPNGCRRTCLVAVIGSSVDQTFYIGSEDFKIGGFDGKFSLNRGYVAGILTVDTVADFLPRKGPLRQRRTGIAYISNVAVRERFRRKGIGKRLVAKAEAQARSWGCRSIALHCDLSNPGATKLYKGQGFKSIRVPEGANWPQPKTSPDVKFNFMMKLLNTPITT</sequence>
<dbReference type="PANTHER" id="PTHR47443">
    <property type="entry name" value="ACYL-COA N-ACYLTRANSFERASES (NAT) SUPERFAMILY PROTEIN"/>
    <property type="match status" value="1"/>
</dbReference>
<evidence type="ECO:0000256" key="13">
    <source>
        <dbReference type="ARBA" id="ARBA00023180"/>
    </source>
</evidence>
<keyword evidence="9" id="KW-0862">Zinc</keyword>
<keyword evidence="12 15" id="KW-0472">Membrane</keyword>
<keyword evidence="13" id="KW-0325">Glycoprotein</keyword>
<comment type="caution">
    <text evidence="17">The sequence shown here is derived from an EMBL/GenBank/DDBJ whole genome shotgun (WGS) entry which is preliminary data.</text>
</comment>
<reference evidence="17 18" key="1">
    <citation type="submission" date="2024-01" db="EMBL/GenBank/DDBJ databases">
        <authorList>
            <person name="Waweru B."/>
        </authorList>
    </citation>
    <scope>NUCLEOTIDE SEQUENCE [LARGE SCALE GENOMIC DNA]</scope>
</reference>
<feature type="transmembrane region" description="Helical" evidence="15">
    <location>
        <begin position="632"/>
        <end position="654"/>
    </location>
</feature>
<keyword evidence="4" id="KW-0645">Protease</keyword>
<dbReference type="CDD" id="cd03875">
    <property type="entry name" value="M28_Fxna_like"/>
    <property type="match status" value="1"/>
</dbReference>
<evidence type="ECO:0000313" key="18">
    <source>
        <dbReference type="Proteomes" id="UP001314170"/>
    </source>
</evidence>
<accession>A0AAV1QZB9</accession>
<dbReference type="SUPFAM" id="SSF53187">
    <property type="entry name" value="Zn-dependent exopeptidases"/>
    <property type="match status" value="1"/>
</dbReference>
<gene>
    <name evidence="17" type="ORF">DCAF_LOCUS3141</name>
</gene>
<proteinExistence type="inferred from homology"/>
<dbReference type="Pfam" id="PF04389">
    <property type="entry name" value="Peptidase_M28"/>
    <property type="match status" value="1"/>
</dbReference>
<dbReference type="EMBL" id="CAWUPB010000850">
    <property type="protein sequence ID" value="CAK7325464.1"/>
    <property type="molecule type" value="Genomic_DNA"/>
</dbReference>
<dbReference type="GO" id="GO:0008080">
    <property type="term" value="F:N-acetyltransferase activity"/>
    <property type="evidence" value="ECO:0007669"/>
    <property type="project" value="TreeGrafter"/>
</dbReference>
<keyword evidence="18" id="KW-1185">Reference proteome</keyword>
<evidence type="ECO:0000259" key="16">
    <source>
        <dbReference type="PROSITE" id="PS51186"/>
    </source>
</evidence>
<feature type="transmembrane region" description="Helical" evidence="15">
    <location>
        <begin position="421"/>
        <end position="441"/>
    </location>
</feature>
<dbReference type="GO" id="GO:0005789">
    <property type="term" value="C:endoplasmic reticulum membrane"/>
    <property type="evidence" value="ECO:0007669"/>
    <property type="project" value="UniProtKB-SubCell"/>
</dbReference>
<evidence type="ECO:0000256" key="14">
    <source>
        <dbReference type="SAM" id="MobiDB-lite"/>
    </source>
</evidence>
<keyword evidence="8" id="KW-0256">Endoplasmic reticulum</keyword>
<dbReference type="PANTHER" id="PTHR47443:SF3">
    <property type="entry name" value="GCN5-RELATED N-ACETYLTRANSFERASE 4, CHLOROPLASTIC"/>
    <property type="match status" value="1"/>
</dbReference>
<evidence type="ECO:0000256" key="5">
    <source>
        <dbReference type="ARBA" id="ARBA00022692"/>
    </source>
</evidence>
<keyword evidence="11" id="KW-0482">Metalloprotease</keyword>
<dbReference type="InterPro" id="IPR000182">
    <property type="entry name" value="GNAT_dom"/>
</dbReference>
<dbReference type="GO" id="GO:0046872">
    <property type="term" value="F:metal ion binding"/>
    <property type="evidence" value="ECO:0007669"/>
    <property type="project" value="UniProtKB-KW"/>
</dbReference>
<keyword evidence="10 15" id="KW-1133">Transmembrane helix</keyword>
<feature type="compositionally biased region" description="Polar residues" evidence="14">
    <location>
        <begin position="7"/>
        <end position="30"/>
    </location>
</feature>
<protein>
    <recommendedName>
        <fullName evidence="16">N-acetyltransferase domain-containing protein</fullName>
    </recommendedName>
</protein>
<evidence type="ECO:0000256" key="10">
    <source>
        <dbReference type="ARBA" id="ARBA00022989"/>
    </source>
</evidence>
<evidence type="ECO:0000256" key="8">
    <source>
        <dbReference type="ARBA" id="ARBA00022824"/>
    </source>
</evidence>
<comment type="similarity">
    <text evidence="3">Belongs to the peptidase M28 family.</text>
</comment>
<evidence type="ECO:0000256" key="3">
    <source>
        <dbReference type="ARBA" id="ARBA00010918"/>
    </source>
</evidence>
<dbReference type="Gene3D" id="3.40.630.10">
    <property type="entry name" value="Zn peptidases"/>
    <property type="match status" value="1"/>
</dbReference>
<evidence type="ECO:0000256" key="15">
    <source>
        <dbReference type="SAM" id="Phobius"/>
    </source>
</evidence>
<dbReference type="SUPFAM" id="SSF55729">
    <property type="entry name" value="Acyl-CoA N-acyltransferases (Nat)"/>
    <property type="match status" value="1"/>
</dbReference>
<comment type="cofactor">
    <cofactor evidence="1">
        <name>Zn(2+)</name>
        <dbReference type="ChEBI" id="CHEBI:29105"/>
    </cofactor>
</comment>
<feature type="domain" description="N-acetyltransferase" evidence="16">
    <location>
        <begin position="954"/>
        <end position="1159"/>
    </location>
</feature>
<evidence type="ECO:0000256" key="4">
    <source>
        <dbReference type="ARBA" id="ARBA00022670"/>
    </source>
</evidence>
<keyword evidence="5 15" id="KW-0812">Transmembrane</keyword>
<dbReference type="Pfam" id="PF00583">
    <property type="entry name" value="Acetyltransf_1"/>
    <property type="match status" value="1"/>
</dbReference>
<feature type="transmembrane region" description="Helical" evidence="15">
    <location>
        <begin position="448"/>
        <end position="467"/>
    </location>
</feature>
<feature type="transmembrane region" description="Helical" evidence="15">
    <location>
        <begin position="591"/>
        <end position="620"/>
    </location>
</feature>
<evidence type="ECO:0000256" key="2">
    <source>
        <dbReference type="ARBA" id="ARBA00004477"/>
    </source>
</evidence>
<organism evidence="17 18">
    <name type="scientific">Dovyalis caffra</name>
    <dbReference type="NCBI Taxonomy" id="77055"/>
    <lineage>
        <taxon>Eukaryota</taxon>
        <taxon>Viridiplantae</taxon>
        <taxon>Streptophyta</taxon>
        <taxon>Embryophyta</taxon>
        <taxon>Tracheophyta</taxon>
        <taxon>Spermatophyta</taxon>
        <taxon>Magnoliopsida</taxon>
        <taxon>eudicotyledons</taxon>
        <taxon>Gunneridae</taxon>
        <taxon>Pentapetalae</taxon>
        <taxon>rosids</taxon>
        <taxon>fabids</taxon>
        <taxon>Malpighiales</taxon>
        <taxon>Salicaceae</taxon>
        <taxon>Flacourtieae</taxon>
        <taxon>Dovyalis</taxon>
    </lineage>
</organism>
<dbReference type="GO" id="GO:0006508">
    <property type="term" value="P:proteolysis"/>
    <property type="evidence" value="ECO:0007669"/>
    <property type="project" value="UniProtKB-KW"/>
</dbReference>
<feature type="transmembrane region" description="Helical" evidence="15">
    <location>
        <begin position="666"/>
        <end position="686"/>
    </location>
</feature>
<dbReference type="AlphaFoldDB" id="A0AAV1QZB9"/>
<feature type="transmembrane region" description="Helical" evidence="15">
    <location>
        <begin position="479"/>
        <end position="504"/>
    </location>
</feature>
<evidence type="ECO:0000256" key="9">
    <source>
        <dbReference type="ARBA" id="ARBA00022833"/>
    </source>
</evidence>
<evidence type="ECO:0000256" key="1">
    <source>
        <dbReference type="ARBA" id="ARBA00001947"/>
    </source>
</evidence>
<keyword evidence="7" id="KW-0378">Hydrolase</keyword>
<dbReference type="GO" id="GO:0009507">
    <property type="term" value="C:chloroplast"/>
    <property type="evidence" value="ECO:0007669"/>
    <property type="project" value="TreeGrafter"/>
</dbReference>
<dbReference type="FunFam" id="3.40.630.30:FF:000198">
    <property type="entry name" value="Acyl-CoA N-acyltransferases (NAT) superfamily protein"/>
    <property type="match status" value="1"/>
</dbReference>